<evidence type="ECO:0000313" key="2">
    <source>
        <dbReference type="EMBL" id="BBO75250.1"/>
    </source>
</evidence>
<dbReference type="PANTHER" id="PTHR43437">
    <property type="entry name" value="HYDROXYACYL-THIOESTER DEHYDRATASE TYPE 2, MITOCHONDRIAL-RELATED"/>
    <property type="match status" value="1"/>
</dbReference>
<sequence>MTDIRRRTVAGLKAGDTFTLTRTFTEQDVAAFTAVTRDHNPIHFHEGFVKSKGFDARVCHGLLIGGMITEIGGQIGWLASGMSFRFKKPVYLNDTVTCRFTLSQVDAKNRAEAEAVFTNQQGEIVLQAFLYGLLPNPQERELLEVLLDDS</sequence>
<dbReference type="RefSeq" id="WP_155304191.1">
    <property type="nucleotide sequence ID" value="NZ_AP021875.1"/>
</dbReference>
<dbReference type="GO" id="GO:0006633">
    <property type="term" value="P:fatty acid biosynthetic process"/>
    <property type="evidence" value="ECO:0007669"/>
    <property type="project" value="TreeGrafter"/>
</dbReference>
<evidence type="ECO:0000313" key="3">
    <source>
        <dbReference type="Proteomes" id="UP000427769"/>
    </source>
</evidence>
<gene>
    <name evidence="2" type="primary">maoC</name>
    <name evidence="2" type="ORF">DSCW_26670</name>
</gene>
<dbReference type="PANTHER" id="PTHR43437:SF3">
    <property type="entry name" value="HYDROXYACYL-THIOESTER DEHYDRATASE TYPE 2, MITOCHONDRIAL"/>
    <property type="match status" value="1"/>
</dbReference>
<proteinExistence type="predicted"/>
<dbReference type="Pfam" id="PF01575">
    <property type="entry name" value="MaoC_dehydratas"/>
    <property type="match status" value="1"/>
</dbReference>
<evidence type="ECO:0000259" key="1">
    <source>
        <dbReference type="Pfam" id="PF01575"/>
    </source>
</evidence>
<accession>A0A5K7Z3K6</accession>
<dbReference type="Proteomes" id="UP000427769">
    <property type="component" value="Chromosome"/>
</dbReference>
<dbReference type="OrthoDB" id="9800237at2"/>
<name>A0A5K7Z3K6_9BACT</name>
<organism evidence="2 3">
    <name type="scientific">Desulfosarcina widdelii</name>
    <dbReference type="NCBI Taxonomy" id="947919"/>
    <lineage>
        <taxon>Bacteria</taxon>
        <taxon>Pseudomonadati</taxon>
        <taxon>Thermodesulfobacteriota</taxon>
        <taxon>Desulfobacteria</taxon>
        <taxon>Desulfobacterales</taxon>
        <taxon>Desulfosarcinaceae</taxon>
        <taxon>Desulfosarcina</taxon>
    </lineage>
</organism>
<reference evidence="2 3" key="1">
    <citation type="submission" date="2019-11" db="EMBL/GenBank/DDBJ databases">
        <title>Comparative genomics of hydrocarbon-degrading Desulfosarcina strains.</title>
        <authorList>
            <person name="Watanabe M."/>
            <person name="Kojima H."/>
            <person name="Fukui M."/>
        </authorList>
    </citation>
    <scope>NUCLEOTIDE SEQUENCE [LARGE SCALE GENOMIC DNA]</scope>
    <source>
        <strain evidence="2 3">PP31</strain>
    </source>
</reference>
<protein>
    <submittedName>
        <fullName evidence="2">Dehydratase</fullName>
    </submittedName>
</protein>
<dbReference type="CDD" id="cd03449">
    <property type="entry name" value="R_hydratase"/>
    <property type="match status" value="1"/>
</dbReference>
<dbReference type="GO" id="GO:0019171">
    <property type="term" value="F:(3R)-hydroxyacyl-[acyl-carrier-protein] dehydratase activity"/>
    <property type="evidence" value="ECO:0007669"/>
    <property type="project" value="TreeGrafter"/>
</dbReference>
<dbReference type="EMBL" id="AP021875">
    <property type="protein sequence ID" value="BBO75250.1"/>
    <property type="molecule type" value="Genomic_DNA"/>
</dbReference>
<feature type="domain" description="MaoC-like" evidence="1">
    <location>
        <begin position="20"/>
        <end position="111"/>
    </location>
</feature>
<dbReference type="InterPro" id="IPR029069">
    <property type="entry name" value="HotDog_dom_sf"/>
</dbReference>
<dbReference type="KEGG" id="dwd:DSCW_26670"/>
<dbReference type="AlphaFoldDB" id="A0A5K7Z3K6"/>
<keyword evidence="3" id="KW-1185">Reference proteome</keyword>
<dbReference type="InterPro" id="IPR050965">
    <property type="entry name" value="UPF0336/Enoyl-CoA_hydratase"/>
</dbReference>
<dbReference type="InterPro" id="IPR002539">
    <property type="entry name" value="MaoC-like_dom"/>
</dbReference>
<dbReference type="Gene3D" id="3.10.129.10">
    <property type="entry name" value="Hotdog Thioesterase"/>
    <property type="match status" value="1"/>
</dbReference>
<dbReference type="SUPFAM" id="SSF54637">
    <property type="entry name" value="Thioesterase/thiol ester dehydrase-isomerase"/>
    <property type="match status" value="1"/>
</dbReference>